<evidence type="ECO:0000313" key="16">
    <source>
        <dbReference type="EMBL" id="CAF1636707.1"/>
    </source>
</evidence>
<dbReference type="Proteomes" id="UP000663824">
    <property type="component" value="Unassembled WGS sequence"/>
</dbReference>
<feature type="compositionally biased region" description="Low complexity" evidence="14">
    <location>
        <begin position="15"/>
        <end position="39"/>
    </location>
</feature>
<keyword evidence="7" id="KW-0493">Microtubule</keyword>
<evidence type="ECO:0000313" key="17">
    <source>
        <dbReference type="EMBL" id="CAF2232369.1"/>
    </source>
</evidence>
<evidence type="ECO:0000313" key="18">
    <source>
        <dbReference type="Proteomes" id="UP000663855"/>
    </source>
</evidence>
<keyword evidence="11" id="KW-0206">Cytoskeleton</keyword>
<evidence type="ECO:0000256" key="5">
    <source>
        <dbReference type="ARBA" id="ARBA00022306"/>
    </source>
</evidence>
<evidence type="ECO:0000256" key="11">
    <source>
        <dbReference type="ARBA" id="ARBA00023212"/>
    </source>
</evidence>
<evidence type="ECO:0000256" key="12">
    <source>
        <dbReference type="ARBA" id="ARBA00023273"/>
    </source>
</evidence>
<keyword evidence="12" id="KW-0966">Cell projection</keyword>
<evidence type="ECO:0000256" key="14">
    <source>
        <dbReference type="SAM" id="MobiDB-lite"/>
    </source>
</evidence>
<feature type="region of interest" description="Disordered" evidence="14">
    <location>
        <begin position="527"/>
        <end position="547"/>
    </location>
</feature>
<comment type="similarity">
    <text evidence="4">Belongs to the CCDC181 family.</text>
</comment>
<evidence type="ECO:0000256" key="1">
    <source>
        <dbReference type="ARBA" id="ARBA00002213"/>
    </source>
</evidence>
<dbReference type="GO" id="GO:0031514">
    <property type="term" value="C:motile cilium"/>
    <property type="evidence" value="ECO:0007669"/>
    <property type="project" value="UniProtKB-SubCell"/>
</dbReference>
<dbReference type="EMBL" id="CAJNRE010020420">
    <property type="protein sequence ID" value="CAF2232369.1"/>
    <property type="molecule type" value="Genomic_DNA"/>
</dbReference>
<evidence type="ECO:0000256" key="4">
    <source>
        <dbReference type="ARBA" id="ARBA00005737"/>
    </source>
</evidence>
<dbReference type="PANTHER" id="PTHR14320">
    <property type="entry name" value="COILED-COIL DOMAIN-CONTAINING PROTEIN 181"/>
    <property type="match status" value="1"/>
</dbReference>
<keyword evidence="10" id="KW-0969">Cilium</keyword>
<dbReference type="AlphaFoldDB" id="A0A814U7C2"/>
<dbReference type="GO" id="GO:0008017">
    <property type="term" value="F:microtubule binding"/>
    <property type="evidence" value="ECO:0007669"/>
    <property type="project" value="InterPro"/>
</dbReference>
<evidence type="ECO:0000313" key="15">
    <source>
        <dbReference type="EMBL" id="CAF1171388.1"/>
    </source>
</evidence>
<sequence length="601" mass="68984">MATVDSSVLSHDHTTQSTSDDSTLSSQNRRSFTNNTNSSHPRPGQHLDDADLLAWKRQYANIGLREKNTISNSADDLSQLDDRLSYQFEVFGQDYNDMDDDEIHFDNGNNYDYEADIHERLKKANEEFEHDVTPAELKHRQRVSFDAMVKAVNIVQDPQEHASEDTLIKPSVSPVGEEPAASTTTSQNDDNPVAYTVPLNDTQPKEGPTLLQQLKAMQFHGVSPTGDRWSSVNSNKTNGSLPHQNSPPLKSDSNNNADTPDMASQSSASSKKSMLVSINGGFELQNEDDYVAKGSTDRRKTRFADAAATDDDDDNDEDNDKKASTQYKNVRYFPKPPSEAKPSADPSKPQPPTRPHQAMPRPQSSDSGKRPTNSASTLSRSLYDNKNQSSKDREQRPTSAAGPISLYSSIYNPPSSVNFEELCQKAAEKKRAEMKEERRKKKEEQEKRVKLDAEAKKKYEQWIHDKDTERKRLNEEKRMENEEREALRIKHEKELEDLRQKKFDEWSERKKREVMIANEFRKLQAEEEAVETNGSSSSIHNPNRRADRAFKRWCRRKDEQSKEEKRQLRLETRRIRRMQRRSIKRYQLQQDLQLAKAFGYS</sequence>
<feature type="compositionally biased region" description="Polar residues" evidence="14">
    <location>
        <begin position="406"/>
        <end position="418"/>
    </location>
</feature>
<evidence type="ECO:0000256" key="8">
    <source>
        <dbReference type="ARBA" id="ARBA00022846"/>
    </source>
</evidence>
<evidence type="ECO:0000256" key="13">
    <source>
        <dbReference type="ARBA" id="ARBA00047162"/>
    </source>
</evidence>
<gene>
    <name evidence="15" type="ORF">CJN711_LOCUS10525</name>
    <name evidence="16" type="ORF">KQP761_LOCUS27220</name>
    <name evidence="17" type="ORF">MBJ925_LOCUS36958</name>
</gene>
<feature type="compositionally biased region" description="Polar residues" evidence="14">
    <location>
        <begin position="228"/>
        <end position="258"/>
    </location>
</feature>
<feature type="compositionally biased region" description="Basic and acidic residues" evidence="14">
    <location>
        <begin position="158"/>
        <end position="167"/>
    </location>
</feature>
<comment type="subunit">
    <text evidence="13">Homodimer. Interacts with HOOK1. Interacts with HOOK2. Interacts with HOOK3.</text>
</comment>
<feature type="compositionally biased region" description="Low complexity" evidence="14">
    <location>
        <begin position="263"/>
        <end position="272"/>
    </location>
</feature>
<keyword evidence="6" id="KW-0963">Cytoplasm</keyword>
<dbReference type="EMBL" id="CAJNOV010004327">
    <property type="protein sequence ID" value="CAF1171388.1"/>
    <property type="molecule type" value="Genomic_DNA"/>
</dbReference>
<feature type="compositionally biased region" description="Acidic residues" evidence="14">
    <location>
        <begin position="308"/>
        <end position="318"/>
    </location>
</feature>
<dbReference type="InterPro" id="IPR026687">
    <property type="entry name" value="CCDC181"/>
</dbReference>
<dbReference type="OrthoDB" id="10007201at2759"/>
<evidence type="ECO:0000256" key="2">
    <source>
        <dbReference type="ARBA" id="ARBA00004230"/>
    </source>
</evidence>
<feature type="compositionally biased region" description="Basic and acidic residues" evidence="14">
    <location>
        <begin position="422"/>
        <end position="450"/>
    </location>
</feature>
<evidence type="ECO:0000256" key="10">
    <source>
        <dbReference type="ARBA" id="ARBA00023069"/>
    </source>
</evidence>
<evidence type="ECO:0000256" key="6">
    <source>
        <dbReference type="ARBA" id="ARBA00022490"/>
    </source>
</evidence>
<organism evidence="15 18">
    <name type="scientific">Rotaria magnacalcarata</name>
    <dbReference type="NCBI Taxonomy" id="392030"/>
    <lineage>
        <taxon>Eukaryota</taxon>
        <taxon>Metazoa</taxon>
        <taxon>Spiralia</taxon>
        <taxon>Gnathifera</taxon>
        <taxon>Rotifera</taxon>
        <taxon>Eurotatoria</taxon>
        <taxon>Bdelloidea</taxon>
        <taxon>Philodinida</taxon>
        <taxon>Philodinidae</taxon>
        <taxon>Rotaria</taxon>
    </lineage>
</organism>
<feature type="compositionally biased region" description="Polar residues" evidence="14">
    <location>
        <begin position="362"/>
        <end position="388"/>
    </location>
</feature>
<name>A0A814U7C2_9BILA</name>
<evidence type="ECO:0000256" key="9">
    <source>
        <dbReference type="ARBA" id="ARBA00023054"/>
    </source>
</evidence>
<evidence type="ECO:0000256" key="3">
    <source>
        <dbReference type="ARBA" id="ARBA00004245"/>
    </source>
</evidence>
<feature type="region of interest" description="Disordered" evidence="14">
    <location>
        <begin position="1"/>
        <end position="47"/>
    </location>
</feature>
<protein>
    <recommendedName>
        <fullName evidence="5">Coiled-coil domain-containing protein 181</fullName>
    </recommendedName>
</protein>
<keyword evidence="8" id="KW-0282">Flagellum</keyword>
<comment type="caution">
    <text evidence="15">The sequence shown here is derived from an EMBL/GenBank/DDBJ whole genome shotgun (WGS) entry which is preliminary data.</text>
</comment>
<comment type="subcellular location">
    <subcellularLocation>
        <location evidence="2">Cell projection</location>
        <location evidence="2">Cilium</location>
        <location evidence="2">Flagellum</location>
    </subcellularLocation>
    <subcellularLocation>
        <location evidence="3">Cytoplasm</location>
        <location evidence="3">Cytoskeleton</location>
    </subcellularLocation>
</comment>
<dbReference type="Proteomes" id="UP000663855">
    <property type="component" value="Unassembled WGS sequence"/>
</dbReference>
<feature type="compositionally biased region" description="Polar residues" evidence="14">
    <location>
        <begin position="181"/>
        <end position="190"/>
    </location>
</feature>
<dbReference type="PANTHER" id="PTHR14320:SF2">
    <property type="entry name" value="COILED-COIL DOMAIN-CONTAINING PROTEIN 181"/>
    <property type="match status" value="1"/>
</dbReference>
<dbReference type="GO" id="GO:0005874">
    <property type="term" value="C:microtubule"/>
    <property type="evidence" value="ECO:0007669"/>
    <property type="project" value="UniProtKB-KW"/>
</dbReference>
<dbReference type="Proteomes" id="UP000663834">
    <property type="component" value="Unassembled WGS sequence"/>
</dbReference>
<comment type="function">
    <text evidence="1">Microtubule-binding protein that localizes to the microtubular manchette of elongating spermatids.</text>
</comment>
<accession>A0A814U7C2</accession>
<evidence type="ECO:0000256" key="7">
    <source>
        <dbReference type="ARBA" id="ARBA00022701"/>
    </source>
</evidence>
<feature type="region of interest" description="Disordered" evidence="14">
    <location>
        <begin position="293"/>
        <end position="450"/>
    </location>
</feature>
<feature type="compositionally biased region" description="Polar residues" evidence="14">
    <location>
        <begin position="532"/>
        <end position="541"/>
    </location>
</feature>
<feature type="region of interest" description="Disordered" evidence="14">
    <location>
        <begin position="221"/>
        <end position="272"/>
    </location>
</feature>
<feature type="region of interest" description="Disordered" evidence="14">
    <location>
        <begin position="156"/>
        <end position="206"/>
    </location>
</feature>
<dbReference type="EMBL" id="CAJNOW010014937">
    <property type="protein sequence ID" value="CAF1636707.1"/>
    <property type="molecule type" value="Genomic_DNA"/>
</dbReference>
<reference evidence="15" key="1">
    <citation type="submission" date="2021-02" db="EMBL/GenBank/DDBJ databases">
        <authorList>
            <person name="Nowell W R."/>
        </authorList>
    </citation>
    <scope>NUCLEOTIDE SEQUENCE</scope>
</reference>
<keyword evidence="9" id="KW-0175">Coiled coil</keyword>
<proteinExistence type="inferred from homology"/>